<proteinExistence type="predicted"/>
<dbReference type="AlphaFoldDB" id="A0A7S4S242"/>
<feature type="transmembrane region" description="Helical" evidence="1">
    <location>
        <begin position="128"/>
        <end position="149"/>
    </location>
</feature>
<keyword evidence="1" id="KW-1133">Transmembrane helix</keyword>
<name>A0A7S4S242_9DINO</name>
<feature type="transmembrane region" description="Helical" evidence="1">
    <location>
        <begin position="334"/>
        <end position="355"/>
    </location>
</feature>
<feature type="transmembrane region" description="Helical" evidence="1">
    <location>
        <begin position="280"/>
        <end position="299"/>
    </location>
</feature>
<dbReference type="EMBL" id="HBNR01061812">
    <property type="protein sequence ID" value="CAE4631438.1"/>
    <property type="molecule type" value="Transcribed_RNA"/>
</dbReference>
<feature type="transmembrane region" description="Helical" evidence="1">
    <location>
        <begin position="253"/>
        <end position="274"/>
    </location>
</feature>
<keyword evidence="1" id="KW-0812">Transmembrane</keyword>
<organism evidence="2">
    <name type="scientific">Alexandrium monilatum</name>
    <dbReference type="NCBI Taxonomy" id="311494"/>
    <lineage>
        <taxon>Eukaryota</taxon>
        <taxon>Sar</taxon>
        <taxon>Alveolata</taxon>
        <taxon>Dinophyceae</taxon>
        <taxon>Gonyaulacales</taxon>
        <taxon>Pyrocystaceae</taxon>
        <taxon>Alexandrium</taxon>
    </lineage>
</organism>
<keyword evidence="1" id="KW-0472">Membrane</keyword>
<evidence type="ECO:0000313" key="2">
    <source>
        <dbReference type="EMBL" id="CAE4631438.1"/>
    </source>
</evidence>
<feature type="transmembrane region" description="Helical" evidence="1">
    <location>
        <begin position="100"/>
        <end position="116"/>
    </location>
</feature>
<feature type="transmembrane region" description="Helical" evidence="1">
    <location>
        <begin position="219"/>
        <end position="241"/>
    </location>
</feature>
<feature type="transmembrane region" description="Helical" evidence="1">
    <location>
        <begin position="194"/>
        <end position="213"/>
    </location>
</feature>
<gene>
    <name evidence="2" type="ORF">AMON00008_LOCUS43565</name>
</gene>
<reference evidence="2" key="1">
    <citation type="submission" date="2021-01" db="EMBL/GenBank/DDBJ databases">
        <authorList>
            <person name="Corre E."/>
            <person name="Pelletier E."/>
            <person name="Niang G."/>
            <person name="Scheremetjew M."/>
            <person name="Finn R."/>
            <person name="Kale V."/>
            <person name="Holt S."/>
            <person name="Cochrane G."/>
            <person name="Meng A."/>
            <person name="Brown T."/>
            <person name="Cohen L."/>
        </authorList>
    </citation>
    <scope>NUCLEOTIDE SEQUENCE</scope>
    <source>
        <strain evidence="2">CCMP3105</strain>
    </source>
</reference>
<feature type="transmembrane region" description="Helical" evidence="1">
    <location>
        <begin position="306"/>
        <end position="328"/>
    </location>
</feature>
<evidence type="ECO:0000256" key="1">
    <source>
        <dbReference type="SAM" id="Phobius"/>
    </source>
</evidence>
<protein>
    <submittedName>
        <fullName evidence="2">Uncharacterized protein</fullName>
    </submittedName>
</protein>
<feature type="transmembrane region" description="Helical" evidence="1">
    <location>
        <begin position="161"/>
        <end position="182"/>
    </location>
</feature>
<feature type="transmembrane region" description="Helical" evidence="1">
    <location>
        <begin position="74"/>
        <end position="94"/>
    </location>
</feature>
<sequence length="398" mass="42742">MVRECDIVSPEDAARNAAGRVELTRELFQTHMRNVAFSSWEELLATLAGKPTSRGYQGLHGEGSSVFRLDPVRVFGWTAVLLVNVGIWGLVGYFSKQSTLLGLVLTVAYGAALWRITHRGLAPQLAGVLWPCVPVAAAAVGILAQVLLVRDLGALPDDGQLQAALALLLSALPETAVAVYLLRGVREDPDRATLAINVFAGMFAVIQLLYAMLWGETSYWFAGTALLLLGLVFVLVALQLFVKPGMWGSVELVSWMLNLGCLALYVSAHVLLGVPVRGEAWRLLLFALVALGIGLLGSVCGRSFPFLLTAIGLLVLSGEAAFTVAAAVPSEMYDVARCAVFGLLGVVIIGVGQWLQQSRWWAKVAVEIRCAMARAFGSEDLPYTWSQTLQAPLEPAEP</sequence>
<accession>A0A7S4S242</accession>